<accession>A0A8J8N950</accession>
<dbReference type="PANTHER" id="PTHR34724:SF2">
    <property type="entry name" value="OS12G0596101 PROTEIN"/>
    <property type="match status" value="1"/>
</dbReference>
<keyword evidence="2" id="KW-1185">Reference proteome</keyword>
<evidence type="ECO:0000313" key="2">
    <source>
        <dbReference type="Proteomes" id="UP000785679"/>
    </source>
</evidence>
<evidence type="ECO:0000313" key="1">
    <source>
        <dbReference type="EMBL" id="TNV70643.1"/>
    </source>
</evidence>
<name>A0A8J8N950_HALGN</name>
<gene>
    <name evidence="1" type="ORF">FGO68_gene6973</name>
</gene>
<proteinExistence type="predicted"/>
<dbReference type="Proteomes" id="UP000785679">
    <property type="component" value="Unassembled WGS sequence"/>
</dbReference>
<protein>
    <submittedName>
        <fullName evidence="1">Uncharacterized protein</fullName>
    </submittedName>
</protein>
<organism evidence="1 2">
    <name type="scientific">Halteria grandinella</name>
    <dbReference type="NCBI Taxonomy" id="5974"/>
    <lineage>
        <taxon>Eukaryota</taxon>
        <taxon>Sar</taxon>
        <taxon>Alveolata</taxon>
        <taxon>Ciliophora</taxon>
        <taxon>Intramacronucleata</taxon>
        <taxon>Spirotrichea</taxon>
        <taxon>Stichotrichia</taxon>
        <taxon>Sporadotrichida</taxon>
        <taxon>Halteriidae</taxon>
        <taxon>Halteria</taxon>
    </lineage>
</organism>
<reference evidence="1" key="1">
    <citation type="submission" date="2019-06" db="EMBL/GenBank/DDBJ databases">
        <authorList>
            <person name="Zheng W."/>
        </authorList>
    </citation>
    <scope>NUCLEOTIDE SEQUENCE</scope>
    <source>
        <strain evidence="1">QDHG01</strain>
    </source>
</reference>
<dbReference type="PANTHER" id="PTHR34724">
    <property type="entry name" value="OS12G0596101 PROTEIN"/>
    <property type="match status" value="1"/>
</dbReference>
<dbReference type="EMBL" id="RRYP01034496">
    <property type="protein sequence ID" value="TNV70643.1"/>
    <property type="molecule type" value="Genomic_DNA"/>
</dbReference>
<sequence length="85" mass="9621">MCSPVTCNVCKKTTWSGCGQHIEEALAGVSEANRCKCQTWPLKKSHTFSLMKSRQRQLLKESSAHRVNWVQLRECLKKAATAKRS</sequence>
<dbReference type="OrthoDB" id="88410at2759"/>
<dbReference type="AlphaFoldDB" id="A0A8J8N950"/>
<comment type="caution">
    <text evidence="1">The sequence shown here is derived from an EMBL/GenBank/DDBJ whole genome shotgun (WGS) entry which is preliminary data.</text>
</comment>